<gene>
    <name evidence="2" type="ORF">C1H46_026869</name>
</gene>
<feature type="region of interest" description="Disordered" evidence="1">
    <location>
        <begin position="134"/>
        <end position="177"/>
    </location>
</feature>
<evidence type="ECO:0000313" key="3">
    <source>
        <dbReference type="Proteomes" id="UP000315295"/>
    </source>
</evidence>
<dbReference type="AlphaFoldDB" id="A0A540LM66"/>
<keyword evidence="3" id="KW-1185">Reference proteome</keyword>
<accession>A0A540LM66</accession>
<dbReference type="EMBL" id="VIEB01000532">
    <property type="protein sequence ID" value="TQD87570.1"/>
    <property type="molecule type" value="Genomic_DNA"/>
</dbReference>
<name>A0A540LM66_MALBA</name>
<protein>
    <submittedName>
        <fullName evidence="2">Uncharacterized protein</fullName>
    </submittedName>
</protein>
<feature type="region of interest" description="Disordered" evidence="1">
    <location>
        <begin position="22"/>
        <end position="53"/>
    </location>
</feature>
<reference evidence="2 3" key="1">
    <citation type="journal article" date="2019" name="G3 (Bethesda)">
        <title>Sequencing of a Wild Apple (Malus baccata) Genome Unravels the Differences Between Cultivated and Wild Apple Species Regarding Disease Resistance and Cold Tolerance.</title>
        <authorList>
            <person name="Chen X."/>
        </authorList>
    </citation>
    <scope>NUCLEOTIDE SEQUENCE [LARGE SCALE GENOMIC DNA]</scope>
    <source>
        <strain evidence="3">cv. Shandingzi</strain>
        <tissue evidence="2">Leaves</tissue>
    </source>
</reference>
<evidence type="ECO:0000313" key="2">
    <source>
        <dbReference type="EMBL" id="TQD87570.1"/>
    </source>
</evidence>
<feature type="compositionally biased region" description="Basic and acidic residues" evidence="1">
    <location>
        <begin position="158"/>
        <end position="177"/>
    </location>
</feature>
<proteinExistence type="predicted"/>
<evidence type="ECO:0000256" key="1">
    <source>
        <dbReference type="SAM" id="MobiDB-lite"/>
    </source>
</evidence>
<comment type="caution">
    <text evidence="2">The sequence shown here is derived from an EMBL/GenBank/DDBJ whole genome shotgun (WGS) entry which is preliminary data.</text>
</comment>
<sequence length="350" mass="38162">MPCLLAFQGALLIAVDESFTTQDHLRRGKPPPPLGSQSKSFKEKEPSLNSMPPIDPRHISQCCIESKLFPTVPIHFKFSYGEVASWADWGAQVSASSGTPKPPEFLNITEACEEELSTREADNDEAARGGLVVEENSNTSADSDLGSGEHPQASLGNDTKDEDNGNEPSCKDDSKAAEDVDIDQADGFLNDDVQAEAENIEVNDCVAGTIEDVQAPSGVLLEPTTFLERVLNLIKELIPSGVGNWESYVIPCLGFGYEKEKVVLGQFVKVSKLTRALELQCKEPEVEKLKLKKLVRGSSREIIACLQLAANQLHANTSSSSFERWCSELNSSPSFSCVLCMTVCIFLIYL</sequence>
<dbReference type="Proteomes" id="UP000315295">
    <property type="component" value="Unassembled WGS sequence"/>
</dbReference>
<organism evidence="2 3">
    <name type="scientific">Malus baccata</name>
    <name type="common">Siberian crab apple</name>
    <name type="synonym">Pyrus baccata</name>
    <dbReference type="NCBI Taxonomy" id="106549"/>
    <lineage>
        <taxon>Eukaryota</taxon>
        <taxon>Viridiplantae</taxon>
        <taxon>Streptophyta</taxon>
        <taxon>Embryophyta</taxon>
        <taxon>Tracheophyta</taxon>
        <taxon>Spermatophyta</taxon>
        <taxon>Magnoliopsida</taxon>
        <taxon>eudicotyledons</taxon>
        <taxon>Gunneridae</taxon>
        <taxon>Pentapetalae</taxon>
        <taxon>rosids</taxon>
        <taxon>fabids</taxon>
        <taxon>Rosales</taxon>
        <taxon>Rosaceae</taxon>
        <taxon>Amygdaloideae</taxon>
        <taxon>Maleae</taxon>
        <taxon>Malus</taxon>
    </lineage>
</organism>